<proteinExistence type="predicted"/>
<reference evidence="1 2" key="1">
    <citation type="submission" date="2018-08" db="EMBL/GenBank/DDBJ databases">
        <title>Recombination of ecologically and evolutionarily significant loci maintains genetic cohesion in the Pseudomonas syringae species complex.</title>
        <authorList>
            <person name="Dillon M."/>
            <person name="Thakur S."/>
            <person name="Almeida R.N.D."/>
            <person name="Weir B.S."/>
            <person name="Guttman D.S."/>
        </authorList>
    </citation>
    <scope>NUCLEOTIDE SEQUENCE [LARGE SCALE GENOMIC DNA]</scope>
    <source>
        <strain evidence="1 2">ICMP 14479</strain>
    </source>
</reference>
<gene>
    <name evidence="1" type="ORF">ALP29_201828</name>
</gene>
<evidence type="ECO:0000313" key="1">
    <source>
        <dbReference type="EMBL" id="RMU58582.1"/>
    </source>
</evidence>
<dbReference type="Proteomes" id="UP000280395">
    <property type="component" value="Unassembled WGS sequence"/>
</dbReference>
<accession>A0A3M5VK43</accession>
<dbReference type="EMBL" id="RBUA01000563">
    <property type="protein sequence ID" value="RMU58582.1"/>
    <property type="molecule type" value="Genomic_DNA"/>
</dbReference>
<organism evidence="1 2">
    <name type="scientific">Pseudomonas syringae pv. avii</name>
    <dbReference type="NCBI Taxonomy" id="663959"/>
    <lineage>
        <taxon>Bacteria</taxon>
        <taxon>Pseudomonadati</taxon>
        <taxon>Pseudomonadota</taxon>
        <taxon>Gammaproteobacteria</taxon>
        <taxon>Pseudomonadales</taxon>
        <taxon>Pseudomonadaceae</taxon>
        <taxon>Pseudomonas</taxon>
        <taxon>Pseudomonas syringae</taxon>
    </lineage>
</organism>
<name>A0A3M5VK43_PSESX</name>
<protein>
    <submittedName>
        <fullName evidence="1">Uncharacterized protein</fullName>
    </submittedName>
</protein>
<comment type="caution">
    <text evidence="1">The sequence shown here is derived from an EMBL/GenBank/DDBJ whole genome shotgun (WGS) entry which is preliminary data.</text>
</comment>
<sequence>MVFSSLRQYGVISFHTRGKNAPFTVSLTAEYSALRFMWVRLALFERTMPEHNEAKKRLHDHYEKTFINA</sequence>
<evidence type="ECO:0000313" key="2">
    <source>
        <dbReference type="Proteomes" id="UP000280395"/>
    </source>
</evidence>
<dbReference type="AlphaFoldDB" id="A0A3M5VK43"/>